<keyword evidence="5 14" id="KW-0418">Kinase</keyword>
<dbReference type="GO" id="GO:0004674">
    <property type="term" value="F:protein serine/threonine kinase activity"/>
    <property type="evidence" value="ECO:0007669"/>
    <property type="project" value="UniProtKB-KW"/>
</dbReference>
<feature type="domain" description="PASTA" evidence="13">
    <location>
        <begin position="431"/>
        <end position="498"/>
    </location>
</feature>
<evidence type="ECO:0000256" key="7">
    <source>
        <dbReference type="ARBA" id="ARBA00047899"/>
    </source>
</evidence>
<dbReference type="Gene3D" id="3.30.10.20">
    <property type="match status" value="3"/>
</dbReference>
<dbReference type="CDD" id="cd06577">
    <property type="entry name" value="PASTA_pknB"/>
    <property type="match status" value="3"/>
</dbReference>
<feature type="compositionally biased region" description="Acidic residues" evidence="10">
    <location>
        <begin position="311"/>
        <end position="327"/>
    </location>
</feature>
<protein>
    <recommendedName>
        <fullName evidence="1">non-specific serine/threonine protein kinase</fullName>
        <ecNumber evidence="1">2.7.11.1</ecNumber>
    </recommendedName>
</protein>
<evidence type="ECO:0000256" key="3">
    <source>
        <dbReference type="ARBA" id="ARBA00022679"/>
    </source>
</evidence>
<dbReference type="InterPro" id="IPR008271">
    <property type="entry name" value="Ser/Thr_kinase_AS"/>
</dbReference>
<dbReference type="Pfam" id="PF03793">
    <property type="entry name" value="PASTA"/>
    <property type="match status" value="3"/>
</dbReference>
<evidence type="ECO:0000313" key="15">
    <source>
        <dbReference type="Proteomes" id="UP000623681"/>
    </source>
</evidence>
<evidence type="ECO:0000256" key="6">
    <source>
        <dbReference type="ARBA" id="ARBA00022840"/>
    </source>
</evidence>
<comment type="caution">
    <text evidence="14">The sequence shown here is derived from an EMBL/GenBank/DDBJ whole genome shotgun (WGS) entry which is preliminary data.</text>
</comment>
<evidence type="ECO:0000256" key="11">
    <source>
        <dbReference type="SAM" id="Phobius"/>
    </source>
</evidence>
<keyword evidence="11" id="KW-1133">Transmembrane helix</keyword>
<evidence type="ECO:0000256" key="5">
    <source>
        <dbReference type="ARBA" id="ARBA00022777"/>
    </source>
</evidence>
<evidence type="ECO:0000256" key="1">
    <source>
        <dbReference type="ARBA" id="ARBA00012513"/>
    </source>
</evidence>
<gene>
    <name evidence="14" type="primary">pknB</name>
    <name evidence="14" type="ORF">JK634_03360</name>
</gene>
<evidence type="ECO:0000259" key="13">
    <source>
        <dbReference type="PROSITE" id="PS51178"/>
    </source>
</evidence>
<dbReference type="GO" id="GO:0005524">
    <property type="term" value="F:ATP binding"/>
    <property type="evidence" value="ECO:0007669"/>
    <property type="project" value="UniProtKB-UniRule"/>
</dbReference>
<dbReference type="PANTHER" id="PTHR43289">
    <property type="entry name" value="MITOGEN-ACTIVATED PROTEIN KINASE KINASE KINASE 20-RELATED"/>
    <property type="match status" value="1"/>
</dbReference>
<dbReference type="Proteomes" id="UP000623681">
    <property type="component" value="Unassembled WGS sequence"/>
</dbReference>
<comment type="catalytic activity">
    <reaction evidence="7">
        <text>L-threonyl-[protein] + ATP = O-phospho-L-threonyl-[protein] + ADP + H(+)</text>
        <dbReference type="Rhea" id="RHEA:46608"/>
        <dbReference type="Rhea" id="RHEA-COMP:11060"/>
        <dbReference type="Rhea" id="RHEA-COMP:11605"/>
        <dbReference type="ChEBI" id="CHEBI:15378"/>
        <dbReference type="ChEBI" id="CHEBI:30013"/>
        <dbReference type="ChEBI" id="CHEBI:30616"/>
        <dbReference type="ChEBI" id="CHEBI:61977"/>
        <dbReference type="ChEBI" id="CHEBI:456216"/>
        <dbReference type="EC" id="2.7.11.1"/>
    </reaction>
</comment>
<organism evidence="14 15">
    <name type="scientific">Clostridium paridis</name>
    <dbReference type="NCBI Taxonomy" id="2803863"/>
    <lineage>
        <taxon>Bacteria</taxon>
        <taxon>Bacillati</taxon>
        <taxon>Bacillota</taxon>
        <taxon>Clostridia</taxon>
        <taxon>Eubacteriales</taxon>
        <taxon>Clostridiaceae</taxon>
        <taxon>Clostridium</taxon>
    </lineage>
</organism>
<dbReference type="CDD" id="cd14014">
    <property type="entry name" value="STKc_PknB_like"/>
    <property type="match status" value="1"/>
</dbReference>
<dbReference type="NCBIfam" id="NF033483">
    <property type="entry name" value="PknB_PASTA_kin"/>
    <property type="match status" value="1"/>
</dbReference>
<feature type="transmembrane region" description="Helical" evidence="11">
    <location>
        <begin position="337"/>
        <end position="357"/>
    </location>
</feature>
<dbReference type="InterPro" id="IPR005543">
    <property type="entry name" value="PASTA_dom"/>
</dbReference>
<evidence type="ECO:0000256" key="9">
    <source>
        <dbReference type="PROSITE-ProRule" id="PRU10141"/>
    </source>
</evidence>
<evidence type="ECO:0000256" key="2">
    <source>
        <dbReference type="ARBA" id="ARBA00022527"/>
    </source>
</evidence>
<feature type="compositionally biased region" description="Polar residues" evidence="10">
    <location>
        <begin position="301"/>
        <end position="310"/>
    </location>
</feature>
<dbReference type="SUPFAM" id="SSF56112">
    <property type="entry name" value="Protein kinase-like (PK-like)"/>
    <property type="match status" value="1"/>
</dbReference>
<name>A0A937FCV0_9CLOT</name>
<dbReference type="Gene3D" id="3.30.200.20">
    <property type="entry name" value="Phosphorylase Kinase, domain 1"/>
    <property type="match status" value="1"/>
</dbReference>
<accession>A0A937FCV0</accession>
<dbReference type="PROSITE" id="PS50011">
    <property type="entry name" value="PROTEIN_KINASE_DOM"/>
    <property type="match status" value="1"/>
</dbReference>
<feature type="binding site" evidence="9">
    <location>
        <position position="39"/>
    </location>
    <ligand>
        <name>ATP</name>
        <dbReference type="ChEBI" id="CHEBI:30616"/>
    </ligand>
</feature>
<keyword evidence="3" id="KW-0808">Transferase</keyword>
<dbReference type="PROSITE" id="PS00108">
    <property type="entry name" value="PROTEIN_KINASE_ST"/>
    <property type="match status" value="1"/>
</dbReference>
<evidence type="ECO:0000259" key="12">
    <source>
        <dbReference type="PROSITE" id="PS50011"/>
    </source>
</evidence>
<dbReference type="SMART" id="SM00220">
    <property type="entry name" value="S_TKc"/>
    <property type="match status" value="1"/>
</dbReference>
<evidence type="ECO:0000313" key="14">
    <source>
        <dbReference type="EMBL" id="MBL4930829.1"/>
    </source>
</evidence>
<dbReference type="SMART" id="SM00740">
    <property type="entry name" value="PASTA"/>
    <property type="match status" value="3"/>
</dbReference>
<keyword evidence="2" id="KW-0723">Serine/threonine-protein kinase</keyword>
<feature type="domain" description="PASTA" evidence="13">
    <location>
        <begin position="363"/>
        <end position="430"/>
    </location>
</feature>
<keyword evidence="4 9" id="KW-0547">Nucleotide-binding</keyword>
<dbReference type="PROSITE" id="PS00107">
    <property type="entry name" value="PROTEIN_KINASE_ATP"/>
    <property type="match status" value="1"/>
</dbReference>
<dbReference type="FunFam" id="1.10.510.10:FF:000021">
    <property type="entry name" value="Serine/threonine protein kinase"/>
    <property type="match status" value="1"/>
</dbReference>
<dbReference type="EMBL" id="JAESWA010000017">
    <property type="protein sequence ID" value="MBL4930829.1"/>
    <property type="molecule type" value="Genomic_DNA"/>
</dbReference>
<reference evidence="14" key="1">
    <citation type="submission" date="2021-01" db="EMBL/GenBank/DDBJ databases">
        <title>Genome public.</title>
        <authorList>
            <person name="Liu C."/>
            <person name="Sun Q."/>
        </authorList>
    </citation>
    <scope>NUCLEOTIDE SEQUENCE</scope>
    <source>
        <strain evidence="14">YIM B02565</strain>
    </source>
</reference>
<dbReference type="InterPro" id="IPR000719">
    <property type="entry name" value="Prot_kinase_dom"/>
</dbReference>
<keyword evidence="11" id="KW-0812">Transmembrane</keyword>
<evidence type="ECO:0000256" key="10">
    <source>
        <dbReference type="SAM" id="MobiDB-lite"/>
    </source>
</evidence>
<dbReference type="RefSeq" id="WP_202766212.1">
    <property type="nucleotide sequence ID" value="NZ_JAESWA010000017.1"/>
</dbReference>
<dbReference type="InterPro" id="IPR017441">
    <property type="entry name" value="Protein_kinase_ATP_BS"/>
</dbReference>
<proteinExistence type="predicted"/>
<sequence length="634" mass="69389">METILLGERYELLEQIGEGGMSFVYKARDKKLNRFVAVKILKKDFINNADIVEKFKKEATAIANLSDPNIVNVLDVGTQDQAHYIVMEYVKGSTLKEFIRDKGRLPYDLSINIAIQVAKALDCAHKNNIIHRDIKPQNILVTEDGTIKVTDFGIAKSTNSSTIINTSNIIGSAHYFSPEQAKGNYIDSRTDLYSLGVVIYEMVTGRLPFDADSPVSVALKHIQEDVVPPKNINSTIPESLNKLILKAMEKAQIKRYQSAKELIGDLEKIKNDPNVVIGSIPVNQDEFTRVMAPVNVPPTPKSTASKISNNDWEDDEEDEWDDEDDEENKGKKTKIRIILGLVFALILVAAGVGTYFITRNTTSNEKITVPTGLVNSPKEDVQKKLEALGLVMDIGGEEKSDKPAGTVLSVTPSEGSTVNKNDHIRVVISGEENKLKAPGLVGLTLDDAKKYLDNQNLKLGNVTYEYSDTDPKDQVIKQSPEKDADMSENDKINLVVSKGPEIKNTNVPSIIGLSEADARNALSQAKLQVKVNYVDTDKQSDNGKVTSSNIAEGTSVKEGTTVTINVGRFVEANVDLTPALSMSPADAKAFIQSKGFNNVTIQGKGDKVSSLNKTSAKPSEAIVIYVIQSQPTTH</sequence>
<feature type="domain" description="PASTA" evidence="13">
    <location>
        <begin position="503"/>
        <end position="568"/>
    </location>
</feature>
<feature type="region of interest" description="Disordered" evidence="10">
    <location>
        <begin position="293"/>
        <end position="329"/>
    </location>
</feature>
<evidence type="ECO:0000256" key="8">
    <source>
        <dbReference type="ARBA" id="ARBA00048679"/>
    </source>
</evidence>
<dbReference type="PROSITE" id="PS51178">
    <property type="entry name" value="PASTA"/>
    <property type="match status" value="3"/>
</dbReference>
<evidence type="ECO:0000256" key="4">
    <source>
        <dbReference type="ARBA" id="ARBA00022741"/>
    </source>
</evidence>
<dbReference type="InterPro" id="IPR011009">
    <property type="entry name" value="Kinase-like_dom_sf"/>
</dbReference>
<keyword evidence="11" id="KW-0472">Membrane</keyword>
<dbReference type="AlphaFoldDB" id="A0A937FCV0"/>
<dbReference type="EC" id="2.7.11.1" evidence="1"/>
<comment type="catalytic activity">
    <reaction evidence="8">
        <text>L-seryl-[protein] + ATP = O-phospho-L-seryl-[protein] + ADP + H(+)</text>
        <dbReference type="Rhea" id="RHEA:17989"/>
        <dbReference type="Rhea" id="RHEA-COMP:9863"/>
        <dbReference type="Rhea" id="RHEA-COMP:11604"/>
        <dbReference type="ChEBI" id="CHEBI:15378"/>
        <dbReference type="ChEBI" id="CHEBI:29999"/>
        <dbReference type="ChEBI" id="CHEBI:30616"/>
        <dbReference type="ChEBI" id="CHEBI:83421"/>
        <dbReference type="ChEBI" id="CHEBI:456216"/>
        <dbReference type="EC" id="2.7.11.1"/>
    </reaction>
</comment>
<dbReference type="Gene3D" id="1.10.510.10">
    <property type="entry name" value="Transferase(Phosphotransferase) domain 1"/>
    <property type="match status" value="1"/>
</dbReference>
<feature type="domain" description="Protein kinase" evidence="12">
    <location>
        <begin position="10"/>
        <end position="275"/>
    </location>
</feature>
<keyword evidence="15" id="KW-1185">Reference proteome</keyword>
<dbReference type="PANTHER" id="PTHR43289:SF34">
    <property type="entry name" value="SERINE_THREONINE-PROTEIN KINASE YBDM-RELATED"/>
    <property type="match status" value="1"/>
</dbReference>
<dbReference type="Pfam" id="PF00069">
    <property type="entry name" value="Pkinase"/>
    <property type="match status" value="1"/>
</dbReference>
<dbReference type="FunFam" id="3.30.200.20:FF:000035">
    <property type="entry name" value="Serine/threonine protein kinase Stk1"/>
    <property type="match status" value="1"/>
</dbReference>
<keyword evidence="6 9" id="KW-0067">ATP-binding</keyword>